<accession>A0AAD9AP62</accession>
<evidence type="ECO:0000313" key="2">
    <source>
        <dbReference type="EMBL" id="KAK1850195.1"/>
    </source>
</evidence>
<proteinExistence type="predicted"/>
<evidence type="ECO:0000256" key="1">
    <source>
        <dbReference type="SAM" id="MobiDB-lite"/>
    </source>
</evidence>
<evidence type="ECO:0000313" key="3">
    <source>
        <dbReference type="Proteomes" id="UP001243330"/>
    </source>
</evidence>
<protein>
    <submittedName>
        <fullName evidence="2">Uncharacterized protein</fullName>
    </submittedName>
</protein>
<name>A0AAD9AP62_9PEZI</name>
<comment type="caution">
    <text evidence="2">The sequence shown here is derived from an EMBL/GenBank/DDBJ whole genome shotgun (WGS) entry which is preliminary data.</text>
</comment>
<feature type="compositionally biased region" description="Basic residues" evidence="1">
    <location>
        <begin position="64"/>
        <end position="74"/>
    </location>
</feature>
<sequence length="74" mass="8476">MYIHPVPINLYHPQLFTESRAMIVMMLSKQAIAPAPLSLIRLHDFNRPKPMGMPTSRSASPPHTSRRHTARTSW</sequence>
<dbReference type="EMBL" id="JAQOWY010000125">
    <property type="protein sequence ID" value="KAK1850195.1"/>
    <property type="molecule type" value="Genomic_DNA"/>
</dbReference>
<dbReference type="AlphaFoldDB" id="A0AAD9AP62"/>
<feature type="region of interest" description="Disordered" evidence="1">
    <location>
        <begin position="48"/>
        <end position="74"/>
    </location>
</feature>
<dbReference type="Proteomes" id="UP001243330">
    <property type="component" value="Unassembled WGS sequence"/>
</dbReference>
<reference evidence="2" key="1">
    <citation type="submission" date="2023-01" db="EMBL/GenBank/DDBJ databases">
        <title>Colletotrichum chrysophilum M932 genome sequence.</title>
        <authorList>
            <person name="Baroncelli R."/>
        </authorList>
    </citation>
    <scope>NUCLEOTIDE SEQUENCE</scope>
    <source>
        <strain evidence="2">M932</strain>
    </source>
</reference>
<gene>
    <name evidence="2" type="ORF">CCHR01_07189</name>
</gene>
<keyword evidence="3" id="KW-1185">Reference proteome</keyword>
<organism evidence="2 3">
    <name type="scientific">Colletotrichum chrysophilum</name>
    <dbReference type="NCBI Taxonomy" id="1836956"/>
    <lineage>
        <taxon>Eukaryota</taxon>
        <taxon>Fungi</taxon>
        <taxon>Dikarya</taxon>
        <taxon>Ascomycota</taxon>
        <taxon>Pezizomycotina</taxon>
        <taxon>Sordariomycetes</taxon>
        <taxon>Hypocreomycetidae</taxon>
        <taxon>Glomerellales</taxon>
        <taxon>Glomerellaceae</taxon>
        <taxon>Colletotrichum</taxon>
        <taxon>Colletotrichum gloeosporioides species complex</taxon>
    </lineage>
</organism>